<organism evidence="1 2">
    <name type="scientific">Candidatus Thiothrix anitrata</name>
    <dbReference type="NCBI Taxonomy" id="2823902"/>
    <lineage>
        <taxon>Bacteria</taxon>
        <taxon>Pseudomonadati</taxon>
        <taxon>Pseudomonadota</taxon>
        <taxon>Gammaproteobacteria</taxon>
        <taxon>Thiotrichales</taxon>
        <taxon>Thiotrichaceae</taxon>
        <taxon>Thiothrix</taxon>
    </lineage>
</organism>
<dbReference type="EMBL" id="CP072800">
    <property type="protein sequence ID" value="QTR48951.1"/>
    <property type="molecule type" value="Genomic_DNA"/>
</dbReference>
<proteinExistence type="predicted"/>
<accession>A0ABX7WZU1</accession>
<reference evidence="1 2" key="1">
    <citation type="submission" date="2021-04" db="EMBL/GenBank/DDBJ databases">
        <title>Genomics, taxonomy and metabolism of representatives of sulfur bacteria of the genus Thiothrix: Thiothrix fructosivorans QT, Thiothrix unzii A1T and three new species, Thiothrix subterranea sp. nov., Thiothrix litoralis sp. nov. and 'Candidatus Thiothrix anitrata' sp. nov.</title>
        <authorList>
            <person name="Ravin N.V."/>
            <person name="Smolyakov D."/>
            <person name="Rudenko T.S."/>
            <person name="Mardanov A.V."/>
            <person name="Beletsky A.V."/>
            <person name="Markov N.D."/>
            <person name="Fomenkov A.I."/>
            <person name="Roberts R.J."/>
            <person name="Karnachuk O.V."/>
            <person name="Novikov A."/>
            <person name="Grabovich M.Y."/>
        </authorList>
    </citation>
    <scope>NUCLEOTIDE SEQUENCE [LARGE SCALE GENOMIC DNA]</scope>
    <source>
        <strain evidence="1 2">A52</strain>
    </source>
</reference>
<sequence length="264" mass="30756">MNIDWINIATLLLSGGVLVKLMELVYQALKTRFDSKETAKKIIDLHLDPLMKSADEIVGKTCSLARRDFKELIPPKNTDINSNELPSIEILGILYLYARFWGRIEILHQESLGISISTDKRGELLREFFASLESQKIRLVDRTHQKAIGELATHLDRNGKLRSIGVVEFVSKFKKHQEMQNWLIPLLKILQNTKDKKIRQKVLVYGVVMHALVDTLDPKHHSSHWRPAYPNKLTKQSRQNIRYQVFNRYLKMVKNIDKYLETKK</sequence>
<dbReference type="Proteomes" id="UP000672027">
    <property type="component" value="Chromosome"/>
</dbReference>
<evidence type="ECO:0000313" key="2">
    <source>
        <dbReference type="Proteomes" id="UP000672027"/>
    </source>
</evidence>
<gene>
    <name evidence="1" type="ORF">J8380_11760</name>
</gene>
<evidence type="ECO:0008006" key="3">
    <source>
        <dbReference type="Google" id="ProtNLM"/>
    </source>
</evidence>
<dbReference type="RefSeq" id="WP_210225820.1">
    <property type="nucleotide sequence ID" value="NZ_CP072800.1"/>
</dbReference>
<evidence type="ECO:0000313" key="1">
    <source>
        <dbReference type="EMBL" id="QTR48951.1"/>
    </source>
</evidence>
<keyword evidence="2" id="KW-1185">Reference proteome</keyword>
<name>A0ABX7WZU1_9GAMM</name>
<protein>
    <recommendedName>
        <fullName evidence="3">Phospholipase C/D domain-containing protein</fullName>
    </recommendedName>
</protein>